<dbReference type="Gene3D" id="1.10.340.70">
    <property type="match status" value="1"/>
</dbReference>
<keyword evidence="5" id="KW-0378">Hydrolase</keyword>
<dbReference type="AlphaFoldDB" id="A0A2I4AJL9"/>
<evidence type="ECO:0000256" key="1">
    <source>
        <dbReference type="ARBA" id="ARBA00022679"/>
    </source>
</evidence>
<dbReference type="InterPro" id="IPR012337">
    <property type="entry name" value="RNaseH-like_sf"/>
</dbReference>
<dbReference type="RefSeq" id="XP_013855678.1">
    <property type="nucleotide sequence ID" value="XM_014000224.1"/>
</dbReference>
<dbReference type="InterPro" id="IPR002156">
    <property type="entry name" value="RNaseH_domain"/>
</dbReference>
<dbReference type="SUPFAM" id="SSF53098">
    <property type="entry name" value="Ribonuclease H-like"/>
    <property type="match status" value="2"/>
</dbReference>
<protein>
    <submittedName>
        <fullName evidence="10">Uncharacterized protein LOC106511471</fullName>
    </submittedName>
</protein>
<feature type="non-terminal residue" evidence="10">
    <location>
        <position position="443"/>
    </location>
</feature>
<feature type="domain" description="Integrase catalytic" evidence="8">
    <location>
        <begin position="338"/>
        <end position="443"/>
    </location>
</feature>
<dbReference type="InterPro" id="IPR001584">
    <property type="entry name" value="Integrase_cat-core"/>
</dbReference>
<dbReference type="Pfam" id="PF00075">
    <property type="entry name" value="RNase_H"/>
    <property type="match status" value="1"/>
</dbReference>
<keyword evidence="1" id="KW-0808">Transferase</keyword>
<keyword evidence="4" id="KW-0255">Endonuclease</keyword>
<dbReference type="GO" id="GO:0003676">
    <property type="term" value="F:nucleic acid binding"/>
    <property type="evidence" value="ECO:0007669"/>
    <property type="project" value="InterPro"/>
</dbReference>
<dbReference type="GO" id="GO:0003964">
    <property type="term" value="F:RNA-directed DNA polymerase activity"/>
    <property type="evidence" value="ECO:0007669"/>
    <property type="project" value="UniProtKB-KW"/>
</dbReference>
<dbReference type="OrthoDB" id="8445595at2759"/>
<keyword evidence="2" id="KW-0548">Nucleotidyltransferase</keyword>
<dbReference type="InterPro" id="IPR036397">
    <property type="entry name" value="RNaseH_sf"/>
</dbReference>
<sequence>MTSLRQQRMSKVLEAPNLFFTHEGINMADNMGTGEPHFCEQEVLKEEKVRIDLKAEQIPGSEKLFTDGCCFRKTDGDLSAGYAVVRQTETGFETVKAEQLQGQQSAQRAEVRAVIAALEWGKGKKVTIYTDSAYAFGAAHVELGQWQRAGFLTAGNKPIKHEKEMRELAEAIVLPLEVAIVKCKGHDSSDSEAARGNRVADQAAKEIAGYSTQLMMVTVEEELRRKSQWTEETIRQEQKGASPQEQIVWKQRGATETQGLWRGQDGRLILPPGLRQMAFEEAHGLGHVGTAQMERNLNSQWWHPFMKNMVKDYVRQCSTCTAYNSKPTIKPELGTFPILVRPGQEIVIDYTDMIVPVKGFRYVLMCVDNFTGWPEAWPTKREDSKTVIKFLVNQYIPRHGFPSKIRSDNGTHFKNTDLQQVEKMLGLKHAFGTVYHPQSQGEV</sequence>
<dbReference type="PROSITE" id="PS50879">
    <property type="entry name" value="RNASE_H_1"/>
    <property type="match status" value="1"/>
</dbReference>
<evidence type="ECO:0000313" key="9">
    <source>
        <dbReference type="Proteomes" id="UP000192220"/>
    </source>
</evidence>
<gene>
    <name evidence="10" type="primary">LOC106511471</name>
</gene>
<evidence type="ECO:0000259" key="8">
    <source>
        <dbReference type="PROSITE" id="PS50994"/>
    </source>
</evidence>
<name>A0A2I4AJL9_AUSLI</name>
<dbReference type="GO" id="GO:0004523">
    <property type="term" value="F:RNA-DNA hybrid ribonuclease activity"/>
    <property type="evidence" value="ECO:0007669"/>
    <property type="project" value="InterPro"/>
</dbReference>
<dbReference type="PANTHER" id="PTHR41694:SF5">
    <property type="entry name" value="RIBONUCLEASE H"/>
    <property type="match status" value="1"/>
</dbReference>
<reference evidence="10" key="1">
    <citation type="submission" date="2025-08" db="UniProtKB">
        <authorList>
            <consortium name="RefSeq"/>
        </authorList>
    </citation>
    <scope>IDENTIFICATION</scope>
</reference>
<keyword evidence="3" id="KW-0540">Nuclease</keyword>
<evidence type="ECO:0000256" key="3">
    <source>
        <dbReference type="ARBA" id="ARBA00022722"/>
    </source>
</evidence>
<evidence type="ECO:0000256" key="2">
    <source>
        <dbReference type="ARBA" id="ARBA00022695"/>
    </source>
</evidence>
<dbReference type="PANTHER" id="PTHR41694">
    <property type="entry name" value="ENDOGENOUS RETROVIRUS GROUP K MEMBER POL PROTEIN"/>
    <property type="match status" value="1"/>
</dbReference>
<feature type="domain" description="RNase H type-1" evidence="7">
    <location>
        <begin position="58"/>
        <end position="209"/>
    </location>
</feature>
<evidence type="ECO:0000256" key="6">
    <source>
        <dbReference type="ARBA" id="ARBA00022918"/>
    </source>
</evidence>
<evidence type="ECO:0000256" key="5">
    <source>
        <dbReference type="ARBA" id="ARBA00022801"/>
    </source>
</evidence>
<dbReference type="PROSITE" id="PS50994">
    <property type="entry name" value="INTEGRASE"/>
    <property type="match status" value="1"/>
</dbReference>
<dbReference type="STRING" id="52670.A0A2I4AJL9"/>
<evidence type="ECO:0000313" key="10">
    <source>
        <dbReference type="RefSeq" id="XP_013855678.1"/>
    </source>
</evidence>
<evidence type="ECO:0000259" key="7">
    <source>
        <dbReference type="PROSITE" id="PS50879"/>
    </source>
</evidence>
<accession>A0A2I4AJL9</accession>
<dbReference type="InterPro" id="IPR041588">
    <property type="entry name" value="Integrase_H2C2"/>
</dbReference>
<dbReference type="Proteomes" id="UP000192220">
    <property type="component" value="Unplaced"/>
</dbReference>
<dbReference type="Pfam" id="PF17921">
    <property type="entry name" value="Integrase_H2C2"/>
    <property type="match status" value="1"/>
</dbReference>
<dbReference type="KEGG" id="alim:106511471"/>
<dbReference type="InParanoid" id="A0A2I4AJL9"/>
<dbReference type="GO" id="GO:0015074">
    <property type="term" value="P:DNA integration"/>
    <property type="evidence" value="ECO:0007669"/>
    <property type="project" value="InterPro"/>
</dbReference>
<evidence type="ECO:0000256" key="4">
    <source>
        <dbReference type="ARBA" id="ARBA00022759"/>
    </source>
</evidence>
<dbReference type="CDD" id="cd09273">
    <property type="entry name" value="RNase_HI_RT_Bel"/>
    <property type="match status" value="1"/>
</dbReference>
<dbReference type="GeneID" id="106511471"/>
<dbReference type="Gene3D" id="3.30.420.10">
    <property type="entry name" value="Ribonuclease H-like superfamily/Ribonuclease H"/>
    <property type="match status" value="2"/>
</dbReference>
<dbReference type="Pfam" id="PF00665">
    <property type="entry name" value="rve"/>
    <property type="match status" value="1"/>
</dbReference>
<organism evidence="9 10">
    <name type="scientific">Austrofundulus limnaeus</name>
    <name type="common">Annual killifish</name>
    <dbReference type="NCBI Taxonomy" id="52670"/>
    <lineage>
        <taxon>Eukaryota</taxon>
        <taxon>Metazoa</taxon>
        <taxon>Chordata</taxon>
        <taxon>Craniata</taxon>
        <taxon>Vertebrata</taxon>
        <taxon>Euteleostomi</taxon>
        <taxon>Actinopterygii</taxon>
        <taxon>Neopterygii</taxon>
        <taxon>Teleostei</taxon>
        <taxon>Neoteleostei</taxon>
        <taxon>Acanthomorphata</taxon>
        <taxon>Ovalentaria</taxon>
        <taxon>Atherinomorphae</taxon>
        <taxon>Cyprinodontiformes</taxon>
        <taxon>Rivulidae</taxon>
        <taxon>Austrofundulus</taxon>
    </lineage>
</organism>
<proteinExistence type="predicted"/>
<keyword evidence="9" id="KW-1185">Reference proteome</keyword>
<keyword evidence="6" id="KW-0695">RNA-directed DNA polymerase</keyword>